<organism evidence="1 2">
    <name type="scientific">Gomphillus americanus</name>
    <dbReference type="NCBI Taxonomy" id="1940652"/>
    <lineage>
        <taxon>Eukaryota</taxon>
        <taxon>Fungi</taxon>
        <taxon>Dikarya</taxon>
        <taxon>Ascomycota</taxon>
        <taxon>Pezizomycotina</taxon>
        <taxon>Lecanoromycetes</taxon>
        <taxon>OSLEUM clade</taxon>
        <taxon>Ostropomycetidae</taxon>
        <taxon>Ostropales</taxon>
        <taxon>Graphidaceae</taxon>
        <taxon>Gomphilloideae</taxon>
        <taxon>Gomphillus</taxon>
    </lineage>
</organism>
<dbReference type="PANTHER" id="PTHR10695">
    <property type="entry name" value="DEPHOSPHO-COA KINASE-RELATED"/>
    <property type="match status" value="1"/>
</dbReference>
<dbReference type="PANTHER" id="PTHR10695:SF46">
    <property type="entry name" value="BIFUNCTIONAL COENZYME A SYNTHASE-RELATED"/>
    <property type="match status" value="1"/>
</dbReference>
<evidence type="ECO:0008006" key="3">
    <source>
        <dbReference type="Google" id="ProtNLM"/>
    </source>
</evidence>
<dbReference type="Gene3D" id="3.40.50.620">
    <property type="entry name" value="HUPs"/>
    <property type="match status" value="1"/>
</dbReference>
<dbReference type="AlphaFoldDB" id="A0A8H3F177"/>
<sequence length="412" mass="45452">MESQMKPQGKACLLLLPEPPTEISLSTFRAAYGPGLQSALSKINQWAGQDPTSLDICLFCNKITPSRDLPRSASFAYVQSLLKQMYSLLAVVLAEQTPELEDESLDIRIYILGNKDRGELNPNLYFRGPILASDIVPEAPRQWTDVFGVDSEAGGAILQAFIDRRKSISNAENVRLSDIHRVPGGVITGSRDSGPGQLPNEHELGAQRYHRSIAVGGTFDHLHLGHKLLLTATALVFDPLRSSDNQPCVLTIGITTTTLLLNKAHASVLESWSVREQSVIKFLTSILDLSVASPAELKSERFDKDERNGTAIHYTFPGLLVRCVEIEDAYGPTITDEDIDALVVSAETRKGGAAVNQKRREKGWRELDVFEVDVLDANPSESSTEVEQDFKSKISSTEIRRRIEERSRQSGV</sequence>
<reference evidence="1" key="1">
    <citation type="submission" date="2021-03" db="EMBL/GenBank/DDBJ databases">
        <authorList>
            <person name="Tagirdzhanova G."/>
        </authorList>
    </citation>
    <scope>NUCLEOTIDE SEQUENCE</scope>
</reference>
<evidence type="ECO:0000313" key="2">
    <source>
        <dbReference type="Proteomes" id="UP000664169"/>
    </source>
</evidence>
<dbReference type="OrthoDB" id="330671at2759"/>
<dbReference type="EMBL" id="CAJPDQ010000011">
    <property type="protein sequence ID" value="CAF9916219.1"/>
    <property type="molecule type" value="Genomic_DNA"/>
</dbReference>
<name>A0A8H3F177_9LECA</name>
<accession>A0A8H3F177</accession>
<gene>
    <name evidence="1" type="ORF">GOMPHAMPRED_000931</name>
</gene>
<dbReference type="Proteomes" id="UP000664169">
    <property type="component" value="Unassembled WGS sequence"/>
</dbReference>
<comment type="caution">
    <text evidence="1">The sequence shown here is derived from an EMBL/GenBank/DDBJ whole genome shotgun (WGS) entry which is preliminary data.</text>
</comment>
<keyword evidence="2" id="KW-1185">Reference proteome</keyword>
<dbReference type="GO" id="GO:0015937">
    <property type="term" value="P:coenzyme A biosynthetic process"/>
    <property type="evidence" value="ECO:0007669"/>
    <property type="project" value="TreeGrafter"/>
</dbReference>
<dbReference type="SUPFAM" id="SSF52374">
    <property type="entry name" value="Nucleotidylyl transferase"/>
    <property type="match status" value="1"/>
</dbReference>
<dbReference type="InterPro" id="IPR014729">
    <property type="entry name" value="Rossmann-like_a/b/a_fold"/>
</dbReference>
<evidence type="ECO:0000313" key="1">
    <source>
        <dbReference type="EMBL" id="CAF9916219.1"/>
    </source>
</evidence>
<proteinExistence type="predicted"/>
<dbReference type="GO" id="GO:0004140">
    <property type="term" value="F:dephospho-CoA kinase activity"/>
    <property type="evidence" value="ECO:0007669"/>
    <property type="project" value="TreeGrafter"/>
</dbReference>
<protein>
    <recommendedName>
        <fullName evidence="3">Cytidyltransferase-like domain-containing protein</fullName>
    </recommendedName>
</protein>